<dbReference type="EMBL" id="FUWS01000013">
    <property type="protein sequence ID" value="SKA34590.1"/>
    <property type="molecule type" value="Genomic_DNA"/>
</dbReference>
<name>A0A1T4T244_9ACTN</name>
<reference evidence="2 3" key="1">
    <citation type="submission" date="2017-02" db="EMBL/GenBank/DDBJ databases">
        <authorList>
            <person name="Peterson S.W."/>
        </authorList>
    </citation>
    <scope>NUCLEOTIDE SEQUENCE [LARGE SCALE GENOMIC DNA]</scope>
    <source>
        <strain evidence="2 3">DSM 45154</strain>
    </source>
</reference>
<dbReference type="AlphaFoldDB" id="A0A1T4T244"/>
<organism evidence="2 3">
    <name type="scientific">Marinactinospora thermotolerans DSM 45154</name>
    <dbReference type="NCBI Taxonomy" id="1122192"/>
    <lineage>
        <taxon>Bacteria</taxon>
        <taxon>Bacillati</taxon>
        <taxon>Actinomycetota</taxon>
        <taxon>Actinomycetes</taxon>
        <taxon>Streptosporangiales</taxon>
        <taxon>Nocardiopsidaceae</taxon>
        <taxon>Marinactinospora</taxon>
    </lineage>
</organism>
<feature type="compositionally biased region" description="Pro residues" evidence="1">
    <location>
        <begin position="1"/>
        <end position="14"/>
    </location>
</feature>
<evidence type="ECO:0000313" key="2">
    <source>
        <dbReference type="EMBL" id="SKA34590.1"/>
    </source>
</evidence>
<evidence type="ECO:0000313" key="3">
    <source>
        <dbReference type="Proteomes" id="UP000190637"/>
    </source>
</evidence>
<dbReference type="STRING" id="1122192.SAMN02745673_04324"/>
<gene>
    <name evidence="2" type="ORF">SAMN02745673_04324</name>
</gene>
<keyword evidence="3" id="KW-1185">Reference proteome</keyword>
<proteinExistence type="predicted"/>
<feature type="region of interest" description="Disordered" evidence="1">
    <location>
        <begin position="1"/>
        <end position="303"/>
    </location>
</feature>
<dbReference type="Proteomes" id="UP000190637">
    <property type="component" value="Unassembled WGS sequence"/>
</dbReference>
<accession>A0A1T4T244</accession>
<feature type="compositionally biased region" description="Basic residues" evidence="1">
    <location>
        <begin position="88"/>
        <end position="100"/>
    </location>
</feature>
<protein>
    <submittedName>
        <fullName evidence="2">Uncharacterized protein</fullName>
    </submittedName>
</protein>
<evidence type="ECO:0000256" key="1">
    <source>
        <dbReference type="SAM" id="MobiDB-lite"/>
    </source>
</evidence>
<sequence length="303" mass="32448">MATLPPEVPRPAPNRPLTALRGPPCTSPLLPLVLHTTIDGAPGARPFAPSSTDRTVRSDGPSDATATDPHSTARRRRWAMRDLLPPARRPRSRAAHRRTASGHVAPVPLPQACSPRSSATVAPGSLGVRAPPPAPCPRSGRWHLRRPGRLSLRVPPGPRPLRAELPLPEGVPAGRLPCFHRTGATPQPRPRRRTGARRVGGTSGPSPDRFPRAGIRSRRRRRSPVPAGPPWCHRAAAATRPLWLVQRSRQHRPDARPRTTGARPSPAGRARHGAPSRSVGSVIRPAPGLPPALPPHLTGLVES</sequence>